<reference evidence="5" key="2">
    <citation type="submission" date="2020-09" db="EMBL/GenBank/DDBJ databases">
        <authorList>
            <person name="Sun Q."/>
            <person name="Zhou Y."/>
        </authorList>
    </citation>
    <scope>NUCLEOTIDE SEQUENCE</scope>
    <source>
        <strain evidence="5">CGMCC 1.15533</strain>
    </source>
</reference>
<dbReference type="RefSeq" id="WP_068993059.1">
    <property type="nucleotide sequence ID" value="NZ_BMJN01000053.1"/>
</dbReference>
<dbReference type="Pfam" id="PF00534">
    <property type="entry name" value="Glycos_transf_1"/>
    <property type="match status" value="1"/>
</dbReference>
<dbReference type="PANTHER" id="PTHR12526">
    <property type="entry name" value="GLYCOSYLTRANSFERASE"/>
    <property type="match status" value="1"/>
</dbReference>
<dbReference type="PANTHER" id="PTHR12526:SF629">
    <property type="entry name" value="TEICHURONIC ACID BIOSYNTHESIS GLYCOSYLTRANSFERASE TUAH-RELATED"/>
    <property type="match status" value="1"/>
</dbReference>
<feature type="domain" description="GtfA extended beta-sheet meander" evidence="4">
    <location>
        <begin position="102"/>
        <end position="180"/>
    </location>
</feature>
<dbReference type="Gene3D" id="3.40.50.2000">
    <property type="entry name" value="Glycogen Phosphorylase B"/>
    <property type="match status" value="2"/>
</dbReference>
<evidence type="ECO:0000313" key="5">
    <source>
        <dbReference type="EMBL" id="GGE37872.1"/>
    </source>
</evidence>
<proteinExistence type="predicted"/>
<keyword evidence="6" id="KW-1185">Reference proteome</keyword>
<dbReference type="OrthoDB" id="9806653at2"/>
<protein>
    <submittedName>
        <fullName evidence="5">Glycosyltransferase Gtf1</fullName>
    </submittedName>
</protein>
<dbReference type="InterPro" id="IPR001296">
    <property type="entry name" value="Glyco_trans_1"/>
</dbReference>
<dbReference type="InterPro" id="IPR054396">
    <property type="entry name" value="GtfA_EBD"/>
</dbReference>
<dbReference type="GO" id="GO:0016757">
    <property type="term" value="F:glycosyltransferase activity"/>
    <property type="evidence" value="ECO:0007669"/>
    <property type="project" value="UniProtKB-KW"/>
</dbReference>
<dbReference type="Proteomes" id="UP000660801">
    <property type="component" value="Unassembled WGS sequence"/>
</dbReference>
<keyword evidence="2" id="KW-0808">Transferase</keyword>
<organism evidence="5 6">
    <name type="scientific">Streptococcus himalayensis</name>
    <dbReference type="NCBI Taxonomy" id="1888195"/>
    <lineage>
        <taxon>Bacteria</taxon>
        <taxon>Bacillati</taxon>
        <taxon>Bacillota</taxon>
        <taxon>Bacilli</taxon>
        <taxon>Lactobacillales</taxon>
        <taxon>Streptococcaceae</taxon>
        <taxon>Streptococcus</taxon>
    </lineage>
</organism>
<name>A0A917AC71_9STRE</name>
<dbReference type="SUPFAM" id="SSF53756">
    <property type="entry name" value="UDP-Glycosyltransferase/glycogen phosphorylase"/>
    <property type="match status" value="1"/>
</dbReference>
<dbReference type="EMBL" id="BMJN01000053">
    <property type="protein sequence ID" value="GGE37872.1"/>
    <property type="molecule type" value="Genomic_DNA"/>
</dbReference>
<accession>A0A917AC71</accession>
<keyword evidence="1" id="KW-0328">Glycosyltransferase</keyword>
<evidence type="ECO:0000259" key="4">
    <source>
        <dbReference type="Pfam" id="PF22145"/>
    </source>
</evidence>
<comment type="caution">
    <text evidence="5">The sequence shown here is derived from an EMBL/GenBank/DDBJ whole genome shotgun (WGS) entry which is preliminary data.</text>
</comment>
<dbReference type="AlphaFoldDB" id="A0A917AC71"/>
<sequence>MIYIFNERLTLVPSGVEYAEVQLANLLRELDIDFKFIFAGWTGPGNLVDYGRKVGYQPDDLMSIYHLFTDLELSGASLTVDKILPLYSDYRNCIEKSAEKEVYQQGDYRLFLYLFDSYVSHAMIEKNGILVQVDYYTSQLSHSEFFNRGQFIQREFYNKDGSCALKETVHQWDSSFEYKDYQWSSKQEFMKYVMNGLDLKESDTIILDRYAFIDQDILPFTGKAKVIATLHSEHFMRDFYPEKLVFNPHYQYIFRNSHLVDVFRVMTQAQKELLGEHLDRLGIQGRIEAIPPTYLAKEPPQTGEKLSYRLLTASRIAPEKRLDLLVQSIVKASQELPQLQLAIYGGGDQESLQELIDSVGMQDKISLKGHTENVVEYYSQYDAYISSSPGESFGLSTFDALGQGLPLIVRKVPYGNLEMVEGNGILVEGEADDEVVENMAKAIVQFYQEDRHVEYQKNSLAKALQYTKEKTKQQWKELLESI</sequence>
<gene>
    <name evidence="5" type="primary">gtf1</name>
    <name evidence="5" type="ORF">GCM10011510_19050</name>
</gene>
<evidence type="ECO:0000256" key="2">
    <source>
        <dbReference type="ARBA" id="ARBA00022679"/>
    </source>
</evidence>
<reference evidence="5" key="1">
    <citation type="journal article" date="2014" name="Int. J. Syst. Evol. Microbiol.">
        <title>Complete genome sequence of Corynebacterium casei LMG S-19264T (=DSM 44701T), isolated from a smear-ripened cheese.</title>
        <authorList>
            <consortium name="US DOE Joint Genome Institute (JGI-PGF)"/>
            <person name="Walter F."/>
            <person name="Albersmeier A."/>
            <person name="Kalinowski J."/>
            <person name="Ruckert C."/>
        </authorList>
    </citation>
    <scope>NUCLEOTIDE SEQUENCE</scope>
    <source>
        <strain evidence="5">CGMCC 1.15533</strain>
    </source>
</reference>
<feature type="domain" description="Glycosyl transferase family 1" evidence="3">
    <location>
        <begin position="308"/>
        <end position="443"/>
    </location>
</feature>
<evidence type="ECO:0000256" key="1">
    <source>
        <dbReference type="ARBA" id="ARBA00022676"/>
    </source>
</evidence>
<evidence type="ECO:0000259" key="3">
    <source>
        <dbReference type="Pfam" id="PF00534"/>
    </source>
</evidence>
<dbReference type="Pfam" id="PF22145">
    <property type="entry name" value="GtfA_EBD"/>
    <property type="match status" value="1"/>
</dbReference>
<evidence type="ECO:0000313" key="6">
    <source>
        <dbReference type="Proteomes" id="UP000660801"/>
    </source>
</evidence>